<dbReference type="SUPFAM" id="SSF49785">
    <property type="entry name" value="Galactose-binding domain-like"/>
    <property type="match status" value="1"/>
</dbReference>
<evidence type="ECO:0000313" key="6">
    <source>
        <dbReference type="Proteomes" id="UP001589709"/>
    </source>
</evidence>
<dbReference type="InterPro" id="IPR000322">
    <property type="entry name" value="Glyco_hydro_31_TIM"/>
</dbReference>
<dbReference type="Pfam" id="PF17137">
    <property type="entry name" value="DUF5110"/>
    <property type="match status" value="1"/>
</dbReference>
<dbReference type="Pfam" id="PF01055">
    <property type="entry name" value="Glyco_hydro_31_2nd"/>
    <property type="match status" value="1"/>
</dbReference>
<dbReference type="InterPro" id="IPR051816">
    <property type="entry name" value="Glycosyl_Hydrolase_31"/>
</dbReference>
<keyword evidence="2" id="KW-0378">Hydrolase</keyword>
<dbReference type="Gene3D" id="2.60.120.260">
    <property type="entry name" value="Galactose-binding domain-like"/>
    <property type="match status" value="1"/>
</dbReference>
<dbReference type="PANTHER" id="PTHR43863">
    <property type="entry name" value="HYDROLASE, PUTATIVE (AFU_ORTHOLOGUE AFUA_1G03140)-RELATED"/>
    <property type="match status" value="1"/>
</dbReference>
<organism evidence="5 6">
    <name type="scientific">Streptomyces cinereospinus</name>
    <dbReference type="NCBI Taxonomy" id="285561"/>
    <lineage>
        <taxon>Bacteria</taxon>
        <taxon>Bacillati</taxon>
        <taxon>Actinomycetota</taxon>
        <taxon>Actinomycetes</taxon>
        <taxon>Kitasatosporales</taxon>
        <taxon>Streptomycetaceae</taxon>
        <taxon>Streptomyces</taxon>
    </lineage>
</organism>
<name>A0ABV5N4Q6_9ACTN</name>
<dbReference type="Pfam" id="PF13802">
    <property type="entry name" value="Gal_mutarotas_2"/>
    <property type="match status" value="1"/>
</dbReference>
<dbReference type="InterPro" id="IPR033403">
    <property type="entry name" value="DUF5110"/>
</dbReference>
<dbReference type="CDD" id="cd14752">
    <property type="entry name" value="GH31_N"/>
    <property type="match status" value="1"/>
</dbReference>
<dbReference type="Proteomes" id="UP001589709">
    <property type="component" value="Unassembled WGS sequence"/>
</dbReference>
<protein>
    <submittedName>
        <fullName evidence="5">TIM-barrel domain-containing protein</fullName>
    </submittedName>
</protein>
<gene>
    <name evidence="5" type="ORF">ACFF45_21765</name>
</gene>
<dbReference type="InterPro" id="IPR013780">
    <property type="entry name" value="Glyco_hydro_b"/>
</dbReference>
<dbReference type="InterPro" id="IPR006311">
    <property type="entry name" value="TAT_signal"/>
</dbReference>
<evidence type="ECO:0000313" key="5">
    <source>
        <dbReference type="EMBL" id="MFB9465269.1"/>
    </source>
</evidence>
<keyword evidence="6" id="KW-1185">Reference proteome</keyword>
<comment type="caution">
    <text evidence="5">The sequence shown here is derived from an EMBL/GenBank/DDBJ whole genome shotgun (WGS) entry which is preliminary data.</text>
</comment>
<dbReference type="RefSeq" id="WP_381348100.1">
    <property type="nucleotide sequence ID" value="NZ_JBHMCY010000043.1"/>
</dbReference>
<dbReference type="InterPro" id="IPR008979">
    <property type="entry name" value="Galactose-bd-like_sf"/>
</dbReference>
<accession>A0ABV5N4Q6</accession>
<feature type="signal peptide" evidence="3">
    <location>
        <begin position="1"/>
        <end position="33"/>
    </location>
</feature>
<dbReference type="Gene3D" id="3.20.20.80">
    <property type="entry name" value="Glycosidases"/>
    <property type="match status" value="1"/>
</dbReference>
<dbReference type="EMBL" id="JBHMCY010000043">
    <property type="protein sequence ID" value="MFB9465269.1"/>
    <property type="molecule type" value="Genomic_DNA"/>
</dbReference>
<evidence type="ECO:0000256" key="1">
    <source>
        <dbReference type="ARBA" id="ARBA00007806"/>
    </source>
</evidence>
<dbReference type="Pfam" id="PF21365">
    <property type="entry name" value="Glyco_hydro_31_3rd"/>
    <property type="match status" value="1"/>
</dbReference>
<dbReference type="InterPro" id="IPR048395">
    <property type="entry name" value="Glyco_hydro_31_C"/>
</dbReference>
<keyword evidence="3" id="KW-0732">Signal</keyword>
<dbReference type="Gene3D" id="2.60.40.1760">
    <property type="entry name" value="glycosyl hydrolase (family 31)"/>
    <property type="match status" value="1"/>
</dbReference>
<dbReference type="SUPFAM" id="SSF74650">
    <property type="entry name" value="Galactose mutarotase-like"/>
    <property type="match status" value="1"/>
</dbReference>
<dbReference type="Pfam" id="PF03422">
    <property type="entry name" value="CBM_6"/>
    <property type="match status" value="1"/>
</dbReference>
<evidence type="ECO:0000256" key="3">
    <source>
        <dbReference type="SAM" id="SignalP"/>
    </source>
</evidence>
<proteinExistence type="inferred from homology"/>
<feature type="domain" description="CBM6" evidence="4">
    <location>
        <begin position="882"/>
        <end position="1008"/>
    </location>
</feature>
<reference evidence="5 6" key="1">
    <citation type="submission" date="2024-09" db="EMBL/GenBank/DDBJ databases">
        <authorList>
            <person name="Sun Q."/>
            <person name="Mori K."/>
        </authorList>
    </citation>
    <scope>NUCLEOTIDE SEQUENCE [LARGE SCALE GENOMIC DNA]</scope>
    <source>
        <strain evidence="5 6">JCM 6917</strain>
    </source>
</reference>
<feature type="chain" id="PRO_5046437160" evidence="3">
    <location>
        <begin position="34"/>
        <end position="1008"/>
    </location>
</feature>
<dbReference type="InterPro" id="IPR011013">
    <property type="entry name" value="Gal_mutarotase_sf_dom"/>
</dbReference>
<dbReference type="InterPro" id="IPR025887">
    <property type="entry name" value="Glyco_hydro_31_N_dom"/>
</dbReference>
<dbReference type="SUPFAM" id="SSF51445">
    <property type="entry name" value="(Trans)glycosidases"/>
    <property type="match status" value="1"/>
</dbReference>
<keyword evidence="2" id="KW-0326">Glycosidase</keyword>
<dbReference type="Gene3D" id="2.60.40.1180">
    <property type="entry name" value="Golgi alpha-mannosidase II"/>
    <property type="match status" value="2"/>
</dbReference>
<dbReference type="PROSITE" id="PS51318">
    <property type="entry name" value="TAT"/>
    <property type="match status" value="1"/>
</dbReference>
<dbReference type="InterPro" id="IPR005084">
    <property type="entry name" value="CBM6"/>
</dbReference>
<evidence type="ECO:0000259" key="4">
    <source>
        <dbReference type="PROSITE" id="PS51175"/>
    </source>
</evidence>
<sequence length="1008" mass="109883">MKREQITRRTLLSTAAGAVAAGAVVTLPGFAHAAADERLTDYASHTAEGRTVTVTTVTGQRLRITAYGDQMVRVRAVRSGENFFADTRYEMVEPRNHTALGGSLSLADTADTLELRTGASDGLRVVLRKKPLRLEFYARSNGALLAKEDATRAITWSGTNPTVVTEAFVTPPADERFLKGGHGTLGRSPRIDRTGDTVSHNYAQPGLPNPENQAPAIVPLYLSSRGYGVFFNTTFDTTFSFGGGDGYQFLADGHDAGGVRPQMDYFLINGPRFGQLLDRYTQLTGRPRLPQMSVFGLHLSDKNFPTVSDQNWWREKITTHRAAGFPFDHQVNDNRWREGSGSWSGSWFDFSDSRWPDPAGYRKWAVDNGVTVTLDYNRNNSNEMAGWVGGPPPGYSFAESDLRNVRENNAVPDWSNPDARAWVWQVFWDKALNPSLDYPGDALWIDETDDLHEIPYTARTADGRTWAEGRNAYFLNLHKGVGEEGWDPDGPGHIGSGKRPWTWSRGATAGQQRYGHYWTGDIEQTYEEMRAQIRGMQTAGLGGFPFANIDGGGFGHGGTVSDAFYRNWPVAWSSLSPIWRPHSSASTASHGKAASRWPLDQSAQAQADFRRYGQLRYSLMPYIYTLAHEAAATGMPMARAMVLHYQDRTQAYSHDLQYLWGPSLLVAPLTSDGGGTQNVWLPAGARWYDYWTDAEHTGSDSRDLACTTRTGETPLFVKAGAILPKYPYAQSTAYLSKYRLEMDVYAGADGAFELVEDDGVSEAYRTSGKKSVTRLTFTDSSTRVVIAHPRGTYDGAPGERRYLVRFHGLDAPVGMRVNGGSTLPAFTSEAAVLLSDRGTGCVWDAEKRVLSVITGEIPVAGSGVAATVEPSGAAFPSVGGATVYQAENARLDSAFVIDTRHPGYTGTGYADCTGTSATGSTVTWTVTVGTAGQKQLGVRYANGGTSDRPMDIDVNGTRRATLALPPTGGWDDWATASFTTDLPRGDGVSVRAVLKQTQSANIDSLSVQ</sequence>
<evidence type="ECO:0000256" key="2">
    <source>
        <dbReference type="RuleBase" id="RU361185"/>
    </source>
</evidence>
<dbReference type="SUPFAM" id="SSF51011">
    <property type="entry name" value="Glycosyl hydrolase domain"/>
    <property type="match status" value="1"/>
</dbReference>
<comment type="similarity">
    <text evidence="1 2">Belongs to the glycosyl hydrolase 31 family.</text>
</comment>
<dbReference type="PROSITE" id="PS51175">
    <property type="entry name" value="CBM6"/>
    <property type="match status" value="1"/>
</dbReference>
<dbReference type="PANTHER" id="PTHR43863:SF2">
    <property type="entry name" value="MALTASE-GLUCOAMYLASE"/>
    <property type="match status" value="1"/>
</dbReference>
<dbReference type="InterPro" id="IPR017853">
    <property type="entry name" value="GH"/>
</dbReference>